<feature type="compositionally biased region" description="Polar residues" evidence="1">
    <location>
        <begin position="678"/>
        <end position="691"/>
    </location>
</feature>
<feature type="region of interest" description="Disordered" evidence="1">
    <location>
        <begin position="643"/>
        <end position="767"/>
    </location>
</feature>
<feature type="compositionally biased region" description="Polar residues" evidence="1">
    <location>
        <begin position="242"/>
        <end position="255"/>
    </location>
</feature>
<protein>
    <recommendedName>
        <fullName evidence="3">Chitin-binding type-2 domain-containing protein</fullName>
    </recommendedName>
</protein>
<feature type="region of interest" description="Disordered" evidence="1">
    <location>
        <begin position="141"/>
        <end position="299"/>
    </location>
</feature>
<feature type="compositionally biased region" description="Polar residues" evidence="1">
    <location>
        <begin position="417"/>
        <end position="429"/>
    </location>
</feature>
<feature type="compositionally biased region" description="Low complexity" evidence="1">
    <location>
        <begin position="708"/>
        <end position="731"/>
    </location>
</feature>
<feature type="region of interest" description="Disordered" evidence="1">
    <location>
        <begin position="328"/>
        <end position="347"/>
    </location>
</feature>
<keyword evidence="2" id="KW-0732">Signal</keyword>
<dbReference type="SMART" id="SM00494">
    <property type="entry name" value="ChtBD2"/>
    <property type="match status" value="1"/>
</dbReference>
<feature type="compositionally biased region" description="Low complexity" evidence="1">
    <location>
        <begin position="334"/>
        <end position="347"/>
    </location>
</feature>
<dbReference type="InterPro" id="IPR036508">
    <property type="entry name" value="Chitin-bd_dom_sf"/>
</dbReference>
<evidence type="ECO:0000313" key="4">
    <source>
        <dbReference type="EMBL" id="KAJ8913617.1"/>
    </source>
</evidence>
<feature type="compositionally biased region" description="Low complexity" evidence="1">
    <location>
        <begin position="232"/>
        <end position="241"/>
    </location>
</feature>
<evidence type="ECO:0000256" key="2">
    <source>
        <dbReference type="SAM" id="SignalP"/>
    </source>
</evidence>
<feature type="compositionally biased region" description="Low complexity" evidence="1">
    <location>
        <begin position="166"/>
        <end position="178"/>
    </location>
</feature>
<feature type="compositionally biased region" description="Low complexity" evidence="1">
    <location>
        <begin position="656"/>
        <end position="667"/>
    </location>
</feature>
<evidence type="ECO:0000259" key="3">
    <source>
        <dbReference type="PROSITE" id="PS50940"/>
    </source>
</evidence>
<name>A0AAV8VHR6_9CUCU</name>
<dbReference type="EMBL" id="JANEYG010000090">
    <property type="protein sequence ID" value="KAJ8913617.1"/>
    <property type="molecule type" value="Genomic_DNA"/>
</dbReference>
<feature type="compositionally biased region" description="Polar residues" evidence="1">
    <location>
        <begin position="574"/>
        <end position="611"/>
    </location>
</feature>
<organism evidence="4 5">
    <name type="scientific">Exocentrus adspersus</name>
    <dbReference type="NCBI Taxonomy" id="1586481"/>
    <lineage>
        <taxon>Eukaryota</taxon>
        <taxon>Metazoa</taxon>
        <taxon>Ecdysozoa</taxon>
        <taxon>Arthropoda</taxon>
        <taxon>Hexapoda</taxon>
        <taxon>Insecta</taxon>
        <taxon>Pterygota</taxon>
        <taxon>Neoptera</taxon>
        <taxon>Endopterygota</taxon>
        <taxon>Coleoptera</taxon>
        <taxon>Polyphaga</taxon>
        <taxon>Cucujiformia</taxon>
        <taxon>Chrysomeloidea</taxon>
        <taxon>Cerambycidae</taxon>
        <taxon>Lamiinae</taxon>
        <taxon>Acanthocinini</taxon>
        <taxon>Exocentrus</taxon>
    </lineage>
</organism>
<feature type="compositionally biased region" description="Low complexity" evidence="1">
    <location>
        <begin position="561"/>
        <end position="573"/>
    </location>
</feature>
<dbReference type="GO" id="GO:0008061">
    <property type="term" value="F:chitin binding"/>
    <property type="evidence" value="ECO:0007669"/>
    <property type="project" value="InterPro"/>
</dbReference>
<dbReference type="AlphaFoldDB" id="A0AAV8VHR6"/>
<feature type="region of interest" description="Disordered" evidence="1">
    <location>
        <begin position="560"/>
        <end position="630"/>
    </location>
</feature>
<dbReference type="SUPFAM" id="SSF57625">
    <property type="entry name" value="Invertebrate chitin-binding proteins"/>
    <property type="match status" value="1"/>
</dbReference>
<feature type="compositionally biased region" description="Low complexity" evidence="1">
    <location>
        <begin position="284"/>
        <end position="299"/>
    </location>
</feature>
<dbReference type="Pfam" id="PF01607">
    <property type="entry name" value="CBM_14"/>
    <property type="match status" value="1"/>
</dbReference>
<dbReference type="Gene3D" id="2.170.140.10">
    <property type="entry name" value="Chitin binding domain"/>
    <property type="match status" value="1"/>
</dbReference>
<dbReference type="GO" id="GO:0005576">
    <property type="term" value="C:extracellular region"/>
    <property type="evidence" value="ECO:0007669"/>
    <property type="project" value="InterPro"/>
</dbReference>
<evidence type="ECO:0000256" key="1">
    <source>
        <dbReference type="SAM" id="MobiDB-lite"/>
    </source>
</evidence>
<feature type="compositionally biased region" description="Basic and acidic residues" evidence="1">
    <location>
        <begin position="758"/>
        <end position="767"/>
    </location>
</feature>
<gene>
    <name evidence="4" type="ORF">NQ315_013439</name>
</gene>
<feature type="compositionally biased region" description="Polar residues" evidence="1">
    <location>
        <begin position="446"/>
        <end position="457"/>
    </location>
</feature>
<sequence>MGVSALFLIGICIGWANTQFLNNRPFPTYSLENMPDTEFSCRDKILGGYYADADTQCQMFHICVKVAGVGIQDFRFLCPNGTAFDQDHQICAEWEDVDCDATTLYYSSDNFDLYRIGSGLESKRLKYGEEEETFALQRAETGDARLNRDHQSNSVNQKKEVRDNYYNRPNQQRQNNQNNERDIFKASSSSNFYNNRNNGKERDEDYDDNVNVNQDRDYEQKKKDTRVKQQRRPAQNRQQNNDHSINNDYRNSQDYNNERNDNYDAQTRRPSARPTGFTNNFAGSSYIPTTSKPSSTTINSEQYTTAVNNYRGRQGQRHRVQQEQYNDADNFRQTNNNNSPATSTNTPYRQTQQQYNNADNFKQTSSNNSPPFSTSTPVKQTQQYNTPPLRQPTTNYNNNNYQQQYTTTQNPSRETENFSQQRPKQTTPYDDQYDVPKVKPTKKENYPTTAPQSYNTQYDVPKTKQTENYPAKATTFGKTENYPSNNPQYAEKKPTTPLKQTENYPTTFSPKPKPFSVNSEPATNLPTTFAPRTNAAFTQIVQQTQNYNHKQPINIQQLNSQNPTTQHNNPTNTFSQQHHAQTKNSTPKSTAYTQYTPTVPKITSTTPVSRSNRFDETQYDDGSYNSKYDDDKREDEFLKTAHSQNIAASRNELARTTKQQQSTQKPQFDSPAPRPFSVSPNTPKVTNTPKATNIPKVTDASRPTVGVNTKTTQQTAATNKPSSITPSSTKTTKTKDVSYDYAYYDSNPSSETDYEIDTELKKSTVKQ</sequence>
<feature type="compositionally biased region" description="Basic and acidic residues" evidence="1">
    <location>
        <begin position="434"/>
        <end position="445"/>
    </location>
</feature>
<dbReference type="PANTHER" id="PTHR22933:SF47">
    <property type="entry name" value="CPAP1-I"/>
    <property type="match status" value="1"/>
</dbReference>
<feature type="compositionally biased region" description="Low complexity" evidence="1">
    <location>
        <begin position="187"/>
        <end position="197"/>
    </location>
</feature>
<dbReference type="InterPro" id="IPR052976">
    <property type="entry name" value="Scoloptoxin-like"/>
</dbReference>
<keyword evidence="5" id="KW-1185">Reference proteome</keyword>
<feature type="compositionally biased region" description="Low complexity" evidence="1">
    <location>
        <begin position="391"/>
        <end position="411"/>
    </location>
</feature>
<accession>A0AAV8VHR6</accession>
<dbReference type="Proteomes" id="UP001159042">
    <property type="component" value="Unassembled WGS sequence"/>
</dbReference>
<evidence type="ECO:0000313" key="5">
    <source>
        <dbReference type="Proteomes" id="UP001159042"/>
    </source>
</evidence>
<comment type="caution">
    <text evidence="4">The sequence shown here is derived from an EMBL/GenBank/DDBJ whole genome shotgun (WGS) entry which is preliminary data.</text>
</comment>
<feature type="compositionally biased region" description="Polar residues" evidence="1">
    <location>
        <begin position="497"/>
        <end position="509"/>
    </location>
</feature>
<feature type="compositionally biased region" description="Low complexity" evidence="1">
    <location>
        <begin position="364"/>
        <end position="377"/>
    </location>
</feature>
<feature type="domain" description="Chitin-binding type-2" evidence="3">
    <location>
        <begin position="38"/>
        <end position="101"/>
    </location>
</feature>
<feature type="compositionally biased region" description="Basic and acidic residues" evidence="1">
    <location>
        <begin position="141"/>
        <end position="165"/>
    </location>
</feature>
<feature type="chain" id="PRO_5043956229" description="Chitin-binding type-2 domain-containing protein" evidence="2">
    <location>
        <begin position="19"/>
        <end position="767"/>
    </location>
</feature>
<reference evidence="4 5" key="1">
    <citation type="journal article" date="2023" name="Insect Mol. Biol.">
        <title>Genome sequencing provides insights into the evolution of gene families encoding plant cell wall-degrading enzymes in longhorned beetles.</title>
        <authorList>
            <person name="Shin N.R."/>
            <person name="Okamura Y."/>
            <person name="Kirsch R."/>
            <person name="Pauchet Y."/>
        </authorList>
    </citation>
    <scope>NUCLEOTIDE SEQUENCE [LARGE SCALE GENOMIC DNA]</scope>
    <source>
        <strain evidence="4">EAD_L_NR</strain>
    </source>
</reference>
<feature type="compositionally biased region" description="Polar residues" evidence="1">
    <location>
        <begin position="378"/>
        <end position="388"/>
    </location>
</feature>
<feature type="region of interest" description="Disordered" evidence="1">
    <location>
        <begin position="475"/>
        <end position="522"/>
    </location>
</feature>
<dbReference type="PANTHER" id="PTHR22933">
    <property type="entry name" value="FI18007P1-RELATED"/>
    <property type="match status" value="1"/>
</dbReference>
<feature type="compositionally biased region" description="Polar residues" evidence="1">
    <location>
        <begin position="476"/>
        <end position="488"/>
    </location>
</feature>
<proteinExistence type="predicted"/>
<dbReference type="PROSITE" id="PS50940">
    <property type="entry name" value="CHIT_BIND_II"/>
    <property type="match status" value="1"/>
</dbReference>
<feature type="signal peptide" evidence="2">
    <location>
        <begin position="1"/>
        <end position="18"/>
    </location>
</feature>
<feature type="region of interest" description="Disordered" evidence="1">
    <location>
        <begin position="359"/>
        <end position="457"/>
    </location>
</feature>
<dbReference type="InterPro" id="IPR002557">
    <property type="entry name" value="Chitin-bd_dom"/>
</dbReference>